<dbReference type="EMBL" id="JASCZI010090622">
    <property type="protein sequence ID" value="MED6142730.1"/>
    <property type="molecule type" value="Genomic_DNA"/>
</dbReference>
<name>A0ABU6T304_9FABA</name>
<proteinExistence type="predicted"/>
<evidence type="ECO:0000313" key="1">
    <source>
        <dbReference type="EMBL" id="MED6142730.1"/>
    </source>
</evidence>
<comment type="caution">
    <text evidence="1">The sequence shown here is derived from an EMBL/GenBank/DDBJ whole genome shotgun (WGS) entry which is preliminary data.</text>
</comment>
<accession>A0ABU6T304</accession>
<evidence type="ECO:0000313" key="2">
    <source>
        <dbReference type="Proteomes" id="UP001341840"/>
    </source>
</evidence>
<reference evidence="1 2" key="1">
    <citation type="journal article" date="2023" name="Plants (Basel)">
        <title>Bridging the Gap: Combining Genomics and Transcriptomics Approaches to Understand Stylosanthes scabra, an Orphan Legume from the Brazilian Caatinga.</title>
        <authorList>
            <person name="Ferreira-Neto J.R.C."/>
            <person name="da Silva M.D."/>
            <person name="Binneck E."/>
            <person name="de Melo N.F."/>
            <person name="da Silva R.H."/>
            <person name="de Melo A.L.T.M."/>
            <person name="Pandolfi V."/>
            <person name="Bustamante F.O."/>
            <person name="Brasileiro-Vidal A.C."/>
            <person name="Benko-Iseppon A.M."/>
        </authorList>
    </citation>
    <scope>NUCLEOTIDE SEQUENCE [LARGE SCALE GENOMIC DNA]</scope>
    <source>
        <tissue evidence="1">Leaves</tissue>
    </source>
</reference>
<sequence>MFTLDLDAMNAPEFSEYANMVVATLDDGEFMVGMEYNFKKSVISTIRNYTISREVVYAVHVNLNCVLCQVQ</sequence>
<protein>
    <submittedName>
        <fullName evidence="1">Uncharacterized protein</fullName>
    </submittedName>
</protein>
<gene>
    <name evidence="1" type="ORF">PIB30_000295</name>
</gene>
<dbReference type="Proteomes" id="UP001341840">
    <property type="component" value="Unassembled WGS sequence"/>
</dbReference>
<keyword evidence="2" id="KW-1185">Reference proteome</keyword>
<organism evidence="1 2">
    <name type="scientific">Stylosanthes scabra</name>
    <dbReference type="NCBI Taxonomy" id="79078"/>
    <lineage>
        <taxon>Eukaryota</taxon>
        <taxon>Viridiplantae</taxon>
        <taxon>Streptophyta</taxon>
        <taxon>Embryophyta</taxon>
        <taxon>Tracheophyta</taxon>
        <taxon>Spermatophyta</taxon>
        <taxon>Magnoliopsida</taxon>
        <taxon>eudicotyledons</taxon>
        <taxon>Gunneridae</taxon>
        <taxon>Pentapetalae</taxon>
        <taxon>rosids</taxon>
        <taxon>fabids</taxon>
        <taxon>Fabales</taxon>
        <taxon>Fabaceae</taxon>
        <taxon>Papilionoideae</taxon>
        <taxon>50 kb inversion clade</taxon>
        <taxon>dalbergioids sensu lato</taxon>
        <taxon>Dalbergieae</taxon>
        <taxon>Pterocarpus clade</taxon>
        <taxon>Stylosanthes</taxon>
    </lineage>
</organism>